<dbReference type="InterPro" id="IPR043472">
    <property type="entry name" value="Macro_dom-like"/>
</dbReference>
<dbReference type="OrthoDB" id="6194521at2"/>
<name>A0A347ZV17_9CHLR</name>
<accession>A0A347ZV17</accession>
<evidence type="ECO:0000259" key="1">
    <source>
        <dbReference type="PROSITE" id="PS51154"/>
    </source>
</evidence>
<dbReference type="RefSeq" id="WP_116223458.1">
    <property type="nucleotide sequence ID" value="NZ_AP018437.1"/>
</dbReference>
<evidence type="ECO:0000313" key="2">
    <source>
        <dbReference type="EMBL" id="REG10266.1"/>
    </source>
</evidence>
<dbReference type="PROSITE" id="PS51154">
    <property type="entry name" value="MACRO"/>
    <property type="match status" value="1"/>
</dbReference>
<organism evidence="2 3">
    <name type="scientific">Pelolinea submarina</name>
    <dbReference type="NCBI Taxonomy" id="913107"/>
    <lineage>
        <taxon>Bacteria</taxon>
        <taxon>Bacillati</taxon>
        <taxon>Chloroflexota</taxon>
        <taxon>Anaerolineae</taxon>
        <taxon>Anaerolineales</taxon>
        <taxon>Anaerolineaceae</taxon>
        <taxon>Pelolinea</taxon>
    </lineage>
</organism>
<reference evidence="2 3" key="1">
    <citation type="submission" date="2018-08" db="EMBL/GenBank/DDBJ databases">
        <title>Genomic Encyclopedia of Type Strains, Phase IV (KMG-IV): sequencing the most valuable type-strain genomes for metagenomic binning, comparative biology and taxonomic classification.</title>
        <authorList>
            <person name="Goeker M."/>
        </authorList>
    </citation>
    <scope>NUCLEOTIDE SEQUENCE [LARGE SCALE GENOMIC DNA]</scope>
    <source>
        <strain evidence="2 3">DSM 23923</strain>
    </source>
</reference>
<proteinExistence type="predicted"/>
<dbReference type="InterPro" id="IPR002589">
    <property type="entry name" value="Macro_dom"/>
</dbReference>
<dbReference type="Pfam" id="PF01661">
    <property type="entry name" value="Macro"/>
    <property type="match status" value="1"/>
</dbReference>
<dbReference type="PANTHER" id="PTHR11106:SF111">
    <property type="entry name" value="MACRO DOMAIN-CONTAINING PROTEIN"/>
    <property type="match status" value="1"/>
</dbReference>
<evidence type="ECO:0000313" key="3">
    <source>
        <dbReference type="Proteomes" id="UP000256388"/>
    </source>
</evidence>
<dbReference type="Proteomes" id="UP000256388">
    <property type="component" value="Unassembled WGS sequence"/>
</dbReference>
<dbReference type="CDD" id="cd02907">
    <property type="entry name" value="Macro_Af1521_BAL-like"/>
    <property type="match status" value="1"/>
</dbReference>
<dbReference type="PANTHER" id="PTHR11106">
    <property type="entry name" value="GANGLIOSIDE INDUCED DIFFERENTIATION ASSOCIATED PROTEIN 2-RELATED"/>
    <property type="match status" value="1"/>
</dbReference>
<dbReference type="EMBL" id="QUMS01000001">
    <property type="protein sequence ID" value="REG10266.1"/>
    <property type="molecule type" value="Genomic_DNA"/>
</dbReference>
<keyword evidence="3" id="KW-1185">Reference proteome</keyword>
<dbReference type="SMART" id="SM00506">
    <property type="entry name" value="A1pp"/>
    <property type="match status" value="1"/>
</dbReference>
<dbReference type="SUPFAM" id="SSF52949">
    <property type="entry name" value="Macro domain-like"/>
    <property type="match status" value="1"/>
</dbReference>
<dbReference type="Gene3D" id="3.40.220.10">
    <property type="entry name" value="Leucine Aminopeptidase, subunit E, domain 1"/>
    <property type="match status" value="1"/>
</dbReference>
<gene>
    <name evidence="2" type="ORF">DFR64_0119</name>
</gene>
<sequence length="189" mass="20110">MYKTILQQKLPSGQTLEICQGDLTAMKVDAIVNAANAHLAHGGGVAAAISRAGGPAIQQESSAWVRSHGPVSHAKPAYTSGGNMPCKYVIHAVGPVWGSGQEEEKLAAAILGSLALADELKLASIAFPAISTGIFGFPKELAASIFMQTIPEYFEDQPHGTLRQVMLVLYDTPTLTTFCQAFKEEFHLD</sequence>
<comment type="caution">
    <text evidence="2">The sequence shown here is derived from an EMBL/GenBank/DDBJ whole genome shotgun (WGS) entry which is preliminary data.</text>
</comment>
<protein>
    <submittedName>
        <fullName evidence="2">O-acetyl-ADP-ribose deacetylase (Regulator of RNase III)</fullName>
    </submittedName>
</protein>
<dbReference type="AlphaFoldDB" id="A0A347ZV17"/>
<feature type="domain" description="Macro" evidence="1">
    <location>
        <begin position="3"/>
        <end position="186"/>
    </location>
</feature>